<dbReference type="GO" id="GO:0047372">
    <property type="term" value="F:monoacylglycerol lipase activity"/>
    <property type="evidence" value="ECO:0007669"/>
    <property type="project" value="TreeGrafter"/>
</dbReference>
<evidence type="ECO:0000313" key="3">
    <source>
        <dbReference type="EMBL" id="TFK20593.1"/>
    </source>
</evidence>
<dbReference type="GO" id="GO:0004622">
    <property type="term" value="F:phosphatidylcholine lysophospholipase activity"/>
    <property type="evidence" value="ECO:0007669"/>
    <property type="project" value="TreeGrafter"/>
</dbReference>
<dbReference type="GO" id="GO:0006660">
    <property type="term" value="P:phosphatidylserine catabolic process"/>
    <property type="evidence" value="ECO:0007669"/>
    <property type="project" value="TreeGrafter"/>
</dbReference>
<dbReference type="EMBL" id="ML210294">
    <property type="protein sequence ID" value="TFK20593.1"/>
    <property type="molecule type" value="Genomic_DNA"/>
</dbReference>
<reference evidence="3 4" key="1">
    <citation type="journal article" date="2019" name="Nat. Ecol. Evol.">
        <title>Megaphylogeny resolves global patterns of mushroom evolution.</title>
        <authorList>
            <person name="Varga T."/>
            <person name="Krizsan K."/>
            <person name="Foldi C."/>
            <person name="Dima B."/>
            <person name="Sanchez-Garcia M."/>
            <person name="Sanchez-Ramirez S."/>
            <person name="Szollosi G.J."/>
            <person name="Szarkandi J.G."/>
            <person name="Papp V."/>
            <person name="Albert L."/>
            <person name="Andreopoulos W."/>
            <person name="Angelini C."/>
            <person name="Antonin V."/>
            <person name="Barry K.W."/>
            <person name="Bougher N.L."/>
            <person name="Buchanan P."/>
            <person name="Buyck B."/>
            <person name="Bense V."/>
            <person name="Catcheside P."/>
            <person name="Chovatia M."/>
            <person name="Cooper J."/>
            <person name="Damon W."/>
            <person name="Desjardin D."/>
            <person name="Finy P."/>
            <person name="Geml J."/>
            <person name="Haridas S."/>
            <person name="Hughes K."/>
            <person name="Justo A."/>
            <person name="Karasinski D."/>
            <person name="Kautmanova I."/>
            <person name="Kiss B."/>
            <person name="Kocsube S."/>
            <person name="Kotiranta H."/>
            <person name="LaButti K.M."/>
            <person name="Lechner B.E."/>
            <person name="Liimatainen K."/>
            <person name="Lipzen A."/>
            <person name="Lukacs Z."/>
            <person name="Mihaltcheva S."/>
            <person name="Morgado L.N."/>
            <person name="Niskanen T."/>
            <person name="Noordeloos M.E."/>
            <person name="Ohm R.A."/>
            <person name="Ortiz-Santana B."/>
            <person name="Ovrebo C."/>
            <person name="Racz N."/>
            <person name="Riley R."/>
            <person name="Savchenko A."/>
            <person name="Shiryaev A."/>
            <person name="Soop K."/>
            <person name="Spirin V."/>
            <person name="Szebenyi C."/>
            <person name="Tomsovsky M."/>
            <person name="Tulloss R.E."/>
            <person name="Uehling J."/>
            <person name="Grigoriev I.V."/>
            <person name="Vagvolgyi C."/>
            <person name="Papp T."/>
            <person name="Martin F.M."/>
            <person name="Miettinen O."/>
            <person name="Hibbett D.S."/>
            <person name="Nagy L.G."/>
        </authorList>
    </citation>
    <scope>NUCLEOTIDE SEQUENCE [LARGE SCALE GENOMIC DNA]</scope>
    <source>
        <strain evidence="3 4">CBS 121175</strain>
    </source>
</reference>
<accession>A0A5C3KL00</accession>
<dbReference type="STRING" id="230819.A0A5C3KL00"/>
<evidence type="ECO:0000259" key="2">
    <source>
        <dbReference type="Pfam" id="PF12697"/>
    </source>
</evidence>
<gene>
    <name evidence="3" type="ORF">FA15DRAFT_673328</name>
</gene>
<dbReference type="InterPro" id="IPR000073">
    <property type="entry name" value="AB_hydrolase_1"/>
</dbReference>
<evidence type="ECO:0000256" key="1">
    <source>
        <dbReference type="SAM" id="Phobius"/>
    </source>
</evidence>
<keyword evidence="1" id="KW-0812">Transmembrane</keyword>
<dbReference type="GO" id="GO:0052651">
    <property type="term" value="P:monoacylglycerol catabolic process"/>
    <property type="evidence" value="ECO:0007669"/>
    <property type="project" value="TreeGrafter"/>
</dbReference>
<dbReference type="GO" id="GO:0005789">
    <property type="term" value="C:endoplasmic reticulum membrane"/>
    <property type="evidence" value="ECO:0007669"/>
    <property type="project" value="TreeGrafter"/>
</dbReference>
<feature type="transmembrane region" description="Helical" evidence="1">
    <location>
        <begin position="14"/>
        <end position="34"/>
    </location>
</feature>
<dbReference type="SUPFAM" id="SSF53474">
    <property type="entry name" value="alpha/beta-Hydrolases"/>
    <property type="match status" value="1"/>
</dbReference>
<protein>
    <submittedName>
        <fullName evidence="3">Alpha/beta-hydrolase</fullName>
    </submittedName>
</protein>
<sequence>MSSLVNWFFRFQKFAVVLGGCYLGLVALLCVPYFQRHMLYLNAVKLPLFANFDSPESYGFAPNKTYNFKIHTPDHETIGAWFMLPESYYQSLPSIPVNVSEHITSALNARPTILFLHGNAATRAFHVRVAQYQALNSRLDANILVIDYRGFADSTGTPSEEGLVLDARAGWDWLVASGAKGEDVLVMGHSLGTGVGSQLAAQFGKEGIQSRGLVLLSPFASIGELLQHYHLFGFIPLIKPLYVIPGAARLVAWALVHKFDSLHSVKDIAGNVLIAHAQNDLEIPDSNSDILFQAFLDPYLPDAPVPTLGKLLSPEEWSSFSEAIDARNTKRTEIVMSTTIPKFGRVDEFTADGRRVVLVKTLVGSHDFVTSQEGLQDIIRKKFGF</sequence>
<dbReference type="AlphaFoldDB" id="A0A5C3KL00"/>
<proteinExistence type="predicted"/>
<keyword evidence="4" id="KW-1185">Reference proteome</keyword>
<keyword evidence="3" id="KW-0378">Hydrolase</keyword>
<organism evidence="3 4">
    <name type="scientific">Coprinopsis marcescibilis</name>
    <name type="common">Agaric fungus</name>
    <name type="synonym">Psathyrella marcescibilis</name>
    <dbReference type="NCBI Taxonomy" id="230819"/>
    <lineage>
        <taxon>Eukaryota</taxon>
        <taxon>Fungi</taxon>
        <taxon>Dikarya</taxon>
        <taxon>Basidiomycota</taxon>
        <taxon>Agaricomycotina</taxon>
        <taxon>Agaricomycetes</taxon>
        <taxon>Agaricomycetidae</taxon>
        <taxon>Agaricales</taxon>
        <taxon>Agaricineae</taxon>
        <taxon>Psathyrellaceae</taxon>
        <taxon>Coprinopsis</taxon>
    </lineage>
</organism>
<dbReference type="OrthoDB" id="446723at2759"/>
<dbReference type="PANTHER" id="PTHR12277">
    <property type="entry name" value="ALPHA/BETA HYDROLASE DOMAIN-CONTAINING PROTEIN"/>
    <property type="match status" value="1"/>
</dbReference>
<dbReference type="Gene3D" id="3.40.50.1820">
    <property type="entry name" value="alpha/beta hydrolase"/>
    <property type="match status" value="1"/>
</dbReference>
<dbReference type="Proteomes" id="UP000307440">
    <property type="component" value="Unassembled WGS sequence"/>
</dbReference>
<keyword evidence="1" id="KW-1133">Transmembrane helix</keyword>
<keyword evidence="1" id="KW-0472">Membrane</keyword>
<dbReference type="Pfam" id="PF12697">
    <property type="entry name" value="Abhydrolase_6"/>
    <property type="match status" value="1"/>
</dbReference>
<feature type="domain" description="AB hydrolase-1" evidence="2">
    <location>
        <begin position="113"/>
        <end position="254"/>
    </location>
</feature>
<dbReference type="InterPro" id="IPR029058">
    <property type="entry name" value="AB_hydrolase_fold"/>
</dbReference>
<name>A0A5C3KL00_COPMA</name>
<evidence type="ECO:0000313" key="4">
    <source>
        <dbReference type="Proteomes" id="UP000307440"/>
    </source>
</evidence>
<dbReference type="PANTHER" id="PTHR12277:SF194">
    <property type="entry name" value="FI04476P"/>
    <property type="match status" value="1"/>
</dbReference>